<evidence type="ECO:0000256" key="10">
    <source>
        <dbReference type="ARBA" id="ARBA00022839"/>
    </source>
</evidence>
<dbReference type="GO" id="GO:0097552">
    <property type="term" value="P:mitochondrial double-strand break repair via homologous recombination"/>
    <property type="evidence" value="ECO:0007669"/>
    <property type="project" value="TreeGrafter"/>
</dbReference>
<dbReference type="InterPro" id="IPR041796">
    <property type="entry name" value="Mre11_N"/>
</dbReference>
<organism evidence="18 19">
    <name type="scientific">Nannochloropsis gaditana</name>
    <dbReference type="NCBI Taxonomy" id="72520"/>
    <lineage>
        <taxon>Eukaryota</taxon>
        <taxon>Sar</taxon>
        <taxon>Stramenopiles</taxon>
        <taxon>Ochrophyta</taxon>
        <taxon>Eustigmatophyceae</taxon>
        <taxon>Eustigmatales</taxon>
        <taxon>Monodopsidaceae</taxon>
        <taxon>Nannochloropsis</taxon>
    </lineage>
</organism>
<dbReference type="GO" id="GO:0030870">
    <property type="term" value="C:Mre11 complex"/>
    <property type="evidence" value="ECO:0007669"/>
    <property type="project" value="TreeGrafter"/>
</dbReference>
<feature type="compositionally biased region" description="Gly residues" evidence="15">
    <location>
        <begin position="445"/>
        <end position="454"/>
    </location>
</feature>
<evidence type="ECO:0000256" key="4">
    <source>
        <dbReference type="ARBA" id="ARBA00009028"/>
    </source>
</evidence>
<evidence type="ECO:0000256" key="13">
    <source>
        <dbReference type="ARBA" id="ARBA00023242"/>
    </source>
</evidence>
<evidence type="ECO:0000256" key="15">
    <source>
        <dbReference type="SAM" id="MobiDB-lite"/>
    </source>
</evidence>
<evidence type="ECO:0000256" key="7">
    <source>
        <dbReference type="ARBA" id="ARBA00022759"/>
    </source>
</evidence>
<dbReference type="InterPro" id="IPR004843">
    <property type="entry name" value="Calcineurin-like_PHP"/>
</dbReference>
<evidence type="ECO:0000256" key="9">
    <source>
        <dbReference type="ARBA" id="ARBA00022801"/>
    </source>
</evidence>
<evidence type="ECO:0000313" key="18">
    <source>
        <dbReference type="EMBL" id="EWM29884.1"/>
    </source>
</evidence>
<sequence length="454" mass="49694">MDQLLEPPDEDTLRVMIATDNHVGFLERDPVRGLDSFAALEEIFLRAKEYHVDFVLLGGDLFHENKPSRKTLHSTMAILRRHCLGSTPVSFQVISDPAPQGEGQEASPPAFSHVNYEDPNYAVGLPVFSIHGNHDDPTRDGPSEPLSAMDLLGMTNLVNYFGKASATDAVEVAPLLLQKGRTCMALYGLGNMRDERLNRMWQKKKIKFLRHAPRERGAAPDFFSLFALHQNRDTGRGQKNCVQESMIPEWMDLVVWGHEHECLVRPTRSLAGGFYISQPGSSVATSLVEGEATPKQVGVLDVREGNFRLFPVPLRQVRAFILKEVRLSALAGLDPHHPRAEEQVQAALEREVRALIHEAREDHPPPAPPWAVLAPPAPGAGLGAPEGGVLGFLHPQQPTLWAAFPGPGREPFRHPPLLPGAEGGARGRGEPGTGGRGAEWRGRVGRGCGGSGRR</sequence>
<keyword evidence="8" id="KW-0227">DNA damage</keyword>
<keyword evidence="12" id="KW-0464">Manganese</keyword>
<dbReference type="EMBL" id="AZIL01000115">
    <property type="protein sequence ID" value="EWM29884.1"/>
    <property type="molecule type" value="Genomic_DNA"/>
</dbReference>
<feature type="region of interest" description="Disordered" evidence="15">
    <location>
        <begin position="408"/>
        <end position="454"/>
    </location>
</feature>
<evidence type="ECO:0000256" key="1">
    <source>
        <dbReference type="ARBA" id="ARBA00001936"/>
    </source>
</evidence>
<dbReference type="GO" id="GO:0007095">
    <property type="term" value="P:mitotic G2 DNA damage checkpoint signaling"/>
    <property type="evidence" value="ECO:0007669"/>
    <property type="project" value="TreeGrafter"/>
</dbReference>
<dbReference type="FunFam" id="3.60.21.10:FF:000011">
    <property type="entry name" value="Double-strand break repair protein"/>
    <property type="match status" value="1"/>
</dbReference>
<dbReference type="Pfam" id="PF00149">
    <property type="entry name" value="Metallophos"/>
    <property type="match status" value="1"/>
</dbReference>
<dbReference type="AlphaFoldDB" id="W7UA87"/>
<keyword evidence="5" id="KW-0158">Chromosome</keyword>
<comment type="similarity">
    <text evidence="4">Belongs to the MRE11/RAD32 family.</text>
</comment>
<evidence type="ECO:0000256" key="11">
    <source>
        <dbReference type="ARBA" id="ARBA00023204"/>
    </source>
</evidence>
<keyword evidence="11" id="KW-0234">DNA repair</keyword>
<evidence type="ECO:0000256" key="5">
    <source>
        <dbReference type="ARBA" id="ARBA00022454"/>
    </source>
</evidence>
<dbReference type="Gene3D" id="3.60.21.10">
    <property type="match status" value="1"/>
</dbReference>
<keyword evidence="14" id="KW-0469">Meiosis</keyword>
<dbReference type="GO" id="GO:0030145">
    <property type="term" value="F:manganese ion binding"/>
    <property type="evidence" value="ECO:0007669"/>
    <property type="project" value="InterPro"/>
</dbReference>
<dbReference type="PANTHER" id="PTHR10139:SF1">
    <property type="entry name" value="DOUBLE-STRAND BREAK REPAIR PROTEIN MRE11"/>
    <property type="match status" value="1"/>
</dbReference>
<dbReference type="OrthoDB" id="30417at2759"/>
<evidence type="ECO:0000256" key="2">
    <source>
        <dbReference type="ARBA" id="ARBA00004123"/>
    </source>
</evidence>
<keyword evidence="19" id="KW-1185">Reference proteome</keyword>
<feature type="domain" description="Mre11 DNA-binding" evidence="17">
    <location>
        <begin position="307"/>
        <end position="363"/>
    </location>
</feature>
<evidence type="ECO:0000256" key="6">
    <source>
        <dbReference type="ARBA" id="ARBA00022722"/>
    </source>
</evidence>
<feature type="compositionally biased region" description="Gly residues" evidence="15">
    <location>
        <begin position="421"/>
        <end position="437"/>
    </location>
</feature>
<dbReference type="GO" id="GO:0000723">
    <property type="term" value="P:telomere maintenance"/>
    <property type="evidence" value="ECO:0007669"/>
    <property type="project" value="TreeGrafter"/>
</dbReference>
<evidence type="ECO:0000256" key="3">
    <source>
        <dbReference type="ARBA" id="ARBA00004286"/>
    </source>
</evidence>
<keyword evidence="6" id="KW-0540">Nuclease</keyword>
<dbReference type="CDD" id="cd00840">
    <property type="entry name" value="MPP_Mre11_N"/>
    <property type="match status" value="1"/>
</dbReference>
<dbReference type="InterPro" id="IPR007281">
    <property type="entry name" value="Mre11_DNA-bd"/>
</dbReference>
<comment type="subcellular location">
    <subcellularLocation>
        <location evidence="3">Chromosome</location>
    </subcellularLocation>
    <subcellularLocation>
        <location evidence="2">Nucleus</location>
    </subcellularLocation>
</comment>
<dbReference type="PANTHER" id="PTHR10139">
    <property type="entry name" value="DOUBLE-STRAND BREAK REPAIR PROTEIN MRE11"/>
    <property type="match status" value="1"/>
</dbReference>
<dbReference type="SUPFAM" id="SSF56300">
    <property type="entry name" value="Metallo-dependent phosphatases"/>
    <property type="match status" value="1"/>
</dbReference>
<protein>
    <submittedName>
        <fullName evidence="18">Meiotic recombination 11</fullName>
    </submittedName>
</protein>
<dbReference type="GO" id="GO:0006303">
    <property type="term" value="P:double-strand break repair via nonhomologous end joining"/>
    <property type="evidence" value="ECO:0007669"/>
    <property type="project" value="TreeGrafter"/>
</dbReference>
<comment type="caution">
    <text evidence="18">The sequence shown here is derived from an EMBL/GenBank/DDBJ whole genome shotgun (WGS) entry which is preliminary data.</text>
</comment>
<evidence type="ECO:0000256" key="14">
    <source>
        <dbReference type="ARBA" id="ARBA00023254"/>
    </source>
</evidence>
<dbReference type="InterPro" id="IPR029052">
    <property type="entry name" value="Metallo-depent_PP-like"/>
</dbReference>
<dbReference type="GO" id="GO:0000014">
    <property type="term" value="F:single-stranded DNA endodeoxyribonuclease activity"/>
    <property type="evidence" value="ECO:0007669"/>
    <property type="project" value="TreeGrafter"/>
</dbReference>
<accession>W7UA87</accession>
<feature type="domain" description="Calcineurin-like phosphoesterase" evidence="16">
    <location>
        <begin position="13"/>
        <end position="262"/>
    </location>
</feature>
<evidence type="ECO:0000313" key="19">
    <source>
        <dbReference type="Proteomes" id="UP000019335"/>
    </source>
</evidence>
<name>W7UA87_9STRA</name>
<dbReference type="GO" id="GO:0004527">
    <property type="term" value="F:exonuclease activity"/>
    <property type="evidence" value="ECO:0007669"/>
    <property type="project" value="UniProtKB-KW"/>
</dbReference>
<keyword evidence="13" id="KW-0539">Nucleus</keyword>
<keyword evidence="7" id="KW-0255">Endonuclease</keyword>
<evidence type="ECO:0000259" key="16">
    <source>
        <dbReference type="Pfam" id="PF00149"/>
    </source>
</evidence>
<comment type="cofactor">
    <cofactor evidence="1">
        <name>Mn(2+)</name>
        <dbReference type="ChEBI" id="CHEBI:29035"/>
    </cofactor>
</comment>
<dbReference type="GO" id="GO:0000724">
    <property type="term" value="P:double-strand break repair via homologous recombination"/>
    <property type="evidence" value="ECO:0007669"/>
    <property type="project" value="TreeGrafter"/>
</dbReference>
<dbReference type="GO" id="GO:0035861">
    <property type="term" value="C:site of double-strand break"/>
    <property type="evidence" value="ECO:0007669"/>
    <property type="project" value="TreeGrafter"/>
</dbReference>
<dbReference type="Pfam" id="PF04152">
    <property type="entry name" value="Mre11_DNA_bind"/>
    <property type="match status" value="1"/>
</dbReference>
<evidence type="ECO:0000256" key="8">
    <source>
        <dbReference type="ARBA" id="ARBA00022763"/>
    </source>
</evidence>
<reference evidence="18 19" key="1">
    <citation type="journal article" date="2014" name="Mol. Plant">
        <title>Chromosome Scale Genome Assembly and Transcriptome Profiling of Nannochloropsis gaditana in Nitrogen Depletion.</title>
        <authorList>
            <person name="Corteggiani Carpinelli E."/>
            <person name="Telatin A."/>
            <person name="Vitulo N."/>
            <person name="Forcato C."/>
            <person name="D'Angelo M."/>
            <person name="Schiavon R."/>
            <person name="Vezzi A."/>
            <person name="Giacometti G.M."/>
            <person name="Morosinotto T."/>
            <person name="Valle G."/>
        </authorList>
    </citation>
    <scope>NUCLEOTIDE SEQUENCE [LARGE SCALE GENOMIC DNA]</scope>
    <source>
        <strain evidence="18 19">B-31</strain>
    </source>
</reference>
<evidence type="ECO:0000256" key="12">
    <source>
        <dbReference type="ARBA" id="ARBA00023211"/>
    </source>
</evidence>
<keyword evidence="9" id="KW-0378">Hydrolase</keyword>
<dbReference type="GO" id="GO:0042138">
    <property type="term" value="P:meiotic DNA double-strand break formation"/>
    <property type="evidence" value="ECO:0007669"/>
    <property type="project" value="TreeGrafter"/>
</dbReference>
<keyword evidence="10" id="KW-0269">Exonuclease</keyword>
<dbReference type="Proteomes" id="UP000019335">
    <property type="component" value="Chromosome 2"/>
</dbReference>
<evidence type="ECO:0000259" key="17">
    <source>
        <dbReference type="Pfam" id="PF04152"/>
    </source>
</evidence>
<gene>
    <name evidence="18" type="primary">MRE11</name>
    <name evidence="18" type="ORF">Naga_100106g23</name>
</gene>
<proteinExistence type="inferred from homology"/>